<comment type="function">
    <text evidence="12">Catalyzes the conversion of 4-hydroxy-tetrahydrodipicolinate (HTPA) to tetrahydrodipicolinate.</text>
</comment>
<organism evidence="15 16">
    <name type="scientific">Candidatus Criblamydia sequanensis CRIB-18</name>
    <dbReference type="NCBI Taxonomy" id="1437425"/>
    <lineage>
        <taxon>Bacteria</taxon>
        <taxon>Pseudomonadati</taxon>
        <taxon>Chlamydiota</taxon>
        <taxon>Chlamydiia</taxon>
        <taxon>Parachlamydiales</taxon>
        <taxon>Candidatus Criblamydiaceae</taxon>
        <taxon>Candidatus Criblamydia</taxon>
    </lineage>
</organism>
<comment type="pathway">
    <text evidence="8 12">Amino-acid biosynthesis; L-lysine biosynthesis via DAP pathway; (S)-tetrahydrodipicolinate from L-aspartate: step 4/4.</text>
</comment>
<keyword evidence="5 12" id="KW-0560">Oxidoreductase</keyword>
<keyword evidence="7 12" id="KW-0457">Lysine biosynthesis</keyword>
<feature type="binding site" evidence="12">
    <location>
        <begin position="116"/>
        <end position="119"/>
    </location>
    <ligand>
        <name>NAD(+)</name>
        <dbReference type="ChEBI" id="CHEBI:57540"/>
    </ligand>
</feature>
<evidence type="ECO:0000256" key="2">
    <source>
        <dbReference type="ARBA" id="ARBA00022605"/>
    </source>
</evidence>
<comment type="subunit">
    <text evidence="12">Homotetramer.</text>
</comment>
<evidence type="ECO:0000256" key="11">
    <source>
        <dbReference type="ARBA" id="ARBA00049396"/>
    </source>
</evidence>
<dbReference type="SUPFAM" id="SSF51735">
    <property type="entry name" value="NAD(P)-binding Rossmann-fold domains"/>
    <property type="match status" value="1"/>
</dbReference>
<dbReference type="InterPro" id="IPR022663">
    <property type="entry name" value="DapB_C"/>
</dbReference>
<comment type="subcellular location">
    <subcellularLocation>
        <location evidence="12">Cytoplasm</location>
    </subcellularLocation>
</comment>
<dbReference type="STRING" id="1437425.CSEC_2311"/>
<dbReference type="InterPro" id="IPR023940">
    <property type="entry name" value="DHDPR_bac"/>
</dbReference>
<proteinExistence type="inferred from homology"/>
<comment type="catalytic activity">
    <reaction evidence="10 12">
        <text>(S)-2,3,4,5-tetrahydrodipicolinate + NADP(+) + H2O = (2S,4S)-4-hydroxy-2,3,4,5-tetrahydrodipicolinate + NADPH + H(+)</text>
        <dbReference type="Rhea" id="RHEA:35331"/>
        <dbReference type="ChEBI" id="CHEBI:15377"/>
        <dbReference type="ChEBI" id="CHEBI:15378"/>
        <dbReference type="ChEBI" id="CHEBI:16845"/>
        <dbReference type="ChEBI" id="CHEBI:57783"/>
        <dbReference type="ChEBI" id="CHEBI:58349"/>
        <dbReference type="ChEBI" id="CHEBI:67139"/>
        <dbReference type="EC" id="1.17.1.8"/>
    </reaction>
</comment>
<dbReference type="GO" id="GO:0050661">
    <property type="term" value="F:NADP binding"/>
    <property type="evidence" value="ECO:0007669"/>
    <property type="project" value="UniProtKB-UniRule"/>
</dbReference>
<dbReference type="InterPro" id="IPR036291">
    <property type="entry name" value="NAD(P)-bd_dom_sf"/>
</dbReference>
<evidence type="ECO:0000256" key="1">
    <source>
        <dbReference type="ARBA" id="ARBA00006642"/>
    </source>
</evidence>
<dbReference type="Pfam" id="PF05173">
    <property type="entry name" value="DapB_C"/>
    <property type="match status" value="1"/>
</dbReference>
<evidence type="ECO:0000256" key="3">
    <source>
        <dbReference type="ARBA" id="ARBA00022857"/>
    </source>
</evidence>
<dbReference type="RefSeq" id="WP_053332039.1">
    <property type="nucleotide sequence ID" value="NZ_CCEJ010000013.1"/>
</dbReference>
<dbReference type="NCBIfam" id="TIGR00036">
    <property type="entry name" value="dapB"/>
    <property type="match status" value="1"/>
</dbReference>
<keyword evidence="6 12" id="KW-0520">NAD</keyword>
<dbReference type="Gene3D" id="3.40.50.720">
    <property type="entry name" value="NAD(P)-binding Rossmann-like Domain"/>
    <property type="match status" value="1"/>
</dbReference>
<dbReference type="HAMAP" id="MF_00102">
    <property type="entry name" value="DapB"/>
    <property type="match status" value="1"/>
</dbReference>
<dbReference type="EMBL" id="CCEJ010000013">
    <property type="protein sequence ID" value="CDR35117.1"/>
    <property type="molecule type" value="Genomic_DNA"/>
</dbReference>
<evidence type="ECO:0000256" key="5">
    <source>
        <dbReference type="ARBA" id="ARBA00023002"/>
    </source>
</evidence>
<evidence type="ECO:0000313" key="15">
    <source>
        <dbReference type="EMBL" id="CDR35117.1"/>
    </source>
</evidence>
<feature type="domain" description="Dihydrodipicolinate reductase C-terminal" evidence="14">
    <location>
        <begin position="122"/>
        <end position="255"/>
    </location>
</feature>
<evidence type="ECO:0000313" key="16">
    <source>
        <dbReference type="Proteomes" id="UP000031552"/>
    </source>
</evidence>
<evidence type="ECO:0000256" key="4">
    <source>
        <dbReference type="ARBA" id="ARBA00022915"/>
    </source>
</evidence>
<dbReference type="AlphaFoldDB" id="A0A090D0P7"/>
<reference evidence="15" key="2">
    <citation type="submission" date="2014-09" db="EMBL/GenBank/DDBJ databases">
        <title>Criblamydia sequanensis harbors a mega-plasmid encoding arsenite resistance.</title>
        <authorList>
            <person name="Bertelli C."/>
            <person name="Goesmann A."/>
            <person name="Greub G."/>
        </authorList>
    </citation>
    <scope>NUCLEOTIDE SEQUENCE [LARGE SCALE GENOMIC DNA]</scope>
    <source>
        <strain evidence="15">CRIB-18</strain>
    </source>
</reference>
<keyword evidence="12" id="KW-0963">Cytoplasm</keyword>
<evidence type="ECO:0000256" key="6">
    <source>
        <dbReference type="ARBA" id="ARBA00023027"/>
    </source>
</evidence>
<dbReference type="UniPathway" id="UPA00034">
    <property type="reaction ID" value="UER00018"/>
</dbReference>
<feature type="domain" description="Dihydrodipicolinate reductase N-terminal" evidence="13">
    <location>
        <begin position="17"/>
        <end position="119"/>
    </location>
</feature>
<dbReference type="GO" id="GO:0008839">
    <property type="term" value="F:4-hydroxy-tetrahydrodipicolinate reductase"/>
    <property type="evidence" value="ECO:0007669"/>
    <property type="project" value="UniProtKB-UniRule"/>
</dbReference>
<keyword evidence="2 12" id="KW-0028">Amino-acid biosynthesis</keyword>
<dbReference type="EC" id="1.17.1.8" evidence="9 12"/>
<evidence type="ECO:0000256" key="10">
    <source>
        <dbReference type="ARBA" id="ARBA00049080"/>
    </source>
</evidence>
<name>A0A090D0P7_9BACT</name>
<comment type="catalytic activity">
    <reaction evidence="11 12">
        <text>(S)-2,3,4,5-tetrahydrodipicolinate + NAD(+) + H2O = (2S,4S)-4-hydroxy-2,3,4,5-tetrahydrodipicolinate + NADH + H(+)</text>
        <dbReference type="Rhea" id="RHEA:35323"/>
        <dbReference type="ChEBI" id="CHEBI:15377"/>
        <dbReference type="ChEBI" id="CHEBI:15378"/>
        <dbReference type="ChEBI" id="CHEBI:16845"/>
        <dbReference type="ChEBI" id="CHEBI:57540"/>
        <dbReference type="ChEBI" id="CHEBI:57945"/>
        <dbReference type="ChEBI" id="CHEBI:67139"/>
        <dbReference type="EC" id="1.17.1.8"/>
    </reaction>
</comment>
<dbReference type="PIRSF" id="PIRSF000161">
    <property type="entry name" value="DHPR"/>
    <property type="match status" value="1"/>
</dbReference>
<dbReference type="SUPFAM" id="SSF55347">
    <property type="entry name" value="Glyceraldehyde-3-phosphate dehydrogenase-like, C-terminal domain"/>
    <property type="match status" value="1"/>
</dbReference>
<gene>
    <name evidence="12 15" type="primary">dapB</name>
    <name evidence="15" type="ORF">CSEC_2311</name>
</gene>
<evidence type="ECO:0000256" key="8">
    <source>
        <dbReference type="ARBA" id="ARBA00037922"/>
    </source>
</evidence>
<feature type="binding site" evidence="12">
    <location>
        <begin position="161"/>
        <end position="162"/>
    </location>
    <ligand>
        <name>(S)-2,3,4,5-tetrahydrodipicolinate</name>
        <dbReference type="ChEBI" id="CHEBI:16845"/>
    </ligand>
</feature>
<evidence type="ECO:0000256" key="12">
    <source>
        <dbReference type="HAMAP-Rule" id="MF_00102"/>
    </source>
</evidence>
<protein>
    <recommendedName>
        <fullName evidence="9 12">4-hydroxy-tetrahydrodipicolinate reductase</fullName>
        <shortName evidence="12">HTPA reductase</shortName>
        <ecNumber evidence="9 12">1.17.1.8</ecNumber>
    </recommendedName>
</protein>
<feature type="binding site" evidence="12">
    <location>
        <position position="46"/>
    </location>
    <ligand>
        <name>NAD(+)</name>
        <dbReference type="ChEBI" id="CHEBI:57540"/>
    </ligand>
</feature>
<keyword evidence="16" id="KW-1185">Reference proteome</keyword>
<dbReference type="GO" id="GO:0005737">
    <property type="term" value="C:cytoplasm"/>
    <property type="evidence" value="ECO:0007669"/>
    <property type="project" value="UniProtKB-SubCell"/>
</dbReference>
<dbReference type="GO" id="GO:0051287">
    <property type="term" value="F:NAD binding"/>
    <property type="evidence" value="ECO:0007669"/>
    <property type="project" value="UniProtKB-UniRule"/>
</dbReference>
<keyword evidence="4 12" id="KW-0220">Diaminopimelate biosynthesis</keyword>
<feature type="active site" description="Proton donor/acceptor" evidence="12">
    <location>
        <position position="151"/>
    </location>
</feature>
<dbReference type="PANTHER" id="PTHR20836:SF0">
    <property type="entry name" value="4-HYDROXY-TETRAHYDRODIPICOLINATE REDUCTASE 1, CHLOROPLASTIC-RELATED"/>
    <property type="match status" value="1"/>
</dbReference>
<accession>A0A090D0P7</accession>
<dbReference type="PANTHER" id="PTHR20836">
    <property type="entry name" value="DIHYDRODIPICOLINATE REDUCTASE"/>
    <property type="match status" value="1"/>
</dbReference>
<dbReference type="eggNOG" id="COG0289">
    <property type="taxonomic scope" value="Bacteria"/>
</dbReference>
<dbReference type="InterPro" id="IPR000846">
    <property type="entry name" value="DapB_N"/>
</dbReference>
<keyword evidence="3 12" id="KW-0521">NADP</keyword>
<comment type="caution">
    <text evidence="12">Was originally thought to be a dihydrodipicolinate reductase (DHDPR), catalyzing the conversion of dihydrodipicolinate to tetrahydrodipicolinate. However, it was shown in E.coli that the substrate of the enzymatic reaction is not dihydrodipicolinate (DHDP) but in fact (2S,4S)-4-hydroxy-2,3,4,5-tetrahydrodipicolinic acid (HTPA), the product released by the DapA-catalyzed reaction.</text>
</comment>
<reference evidence="15" key="1">
    <citation type="submission" date="2013-12" db="EMBL/GenBank/DDBJ databases">
        <authorList>
            <person name="Linke B."/>
        </authorList>
    </citation>
    <scope>NUCLEOTIDE SEQUENCE [LARGE SCALE GENOMIC DNA]</scope>
    <source>
        <strain evidence="15">CRIB-18</strain>
    </source>
</reference>
<comment type="similarity">
    <text evidence="1 12">Belongs to the DapB family.</text>
</comment>
<dbReference type="Pfam" id="PF01113">
    <property type="entry name" value="DapB_N"/>
    <property type="match status" value="1"/>
</dbReference>
<feature type="active site" description="Proton donor" evidence="12">
    <location>
        <position position="155"/>
    </location>
</feature>
<feature type="binding site" evidence="12">
    <location>
        <begin position="91"/>
        <end position="93"/>
    </location>
    <ligand>
        <name>NAD(+)</name>
        <dbReference type="ChEBI" id="CHEBI:57540"/>
    </ligand>
</feature>
<evidence type="ECO:0000256" key="9">
    <source>
        <dbReference type="ARBA" id="ARBA00038983"/>
    </source>
</evidence>
<feature type="binding site" evidence="12">
    <location>
        <position position="152"/>
    </location>
    <ligand>
        <name>(S)-2,3,4,5-tetrahydrodipicolinate</name>
        <dbReference type="ChEBI" id="CHEBI:16845"/>
    </ligand>
</feature>
<sequence>MEKNNLGLQPCEQPLLKVALVGYGKMGKEIESIACKNNVEIKAKLDLRTMSPLEIEKAVSFVDICIDFTRPESVLNNIKILSHLKKNVVIGTTGFEKHLPEVKNLAQKNEIGILYSPNFSIGVLLFIEIIKKAATLFSPFSEYDVSGFEAHHKDKIDMPSGTAKHIGDTLLNAINRKTKVVYQKDTLQDPKAEISFSSLRSGAIPGTHTVLFDSFADTITLTHSARNRSGFASGALFAAHWLKGKKGFFTLDDILGSFNKSKK</sequence>
<evidence type="ECO:0000256" key="7">
    <source>
        <dbReference type="ARBA" id="ARBA00023154"/>
    </source>
</evidence>
<dbReference type="OrthoDB" id="9790352at2"/>
<comment type="caution">
    <text evidence="12">Lacks conserved residue(s) required for the propagation of feature annotation.</text>
</comment>
<dbReference type="CDD" id="cd02274">
    <property type="entry name" value="DHDPR_N"/>
    <property type="match status" value="1"/>
</dbReference>
<evidence type="ECO:0000259" key="14">
    <source>
        <dbReference type="Pfam" id="PF05173"/>
    </source>
</evidence>
<feature type="binding site" evidence="12">
    <location>
        <position position="48"/>
    </location>
    <ligand>
        <name>NADP(+)</name>
        <dbReference type="ChEBI" id="CHEBI:58349"/>
    </ligand>
</feature>
<comment type="caution">
    <text evidence="15">The sequence shown here is derived from an EMBL/GenBank/DDBJ whole genome shotgun (WGS) entry which is preliminary data.</text>
</comment>
<dbReference type="Proteomes" id="UP000031552">
    <property type="component" value="Unassembled WGS sequence"/>
</dbReference>
<dbReference type="GO" id="GO:0016726">
    <property type="term" value="F:oxidoreductase activity, acting on CH or CH2 groups, NAD or NADP as acceptor"/>
    <property type="evidence" value="ECO:0007669"/>
    <property type="project" value="UniProtKB-UniRule"/>
</dbReference>
<evidence type="ECO:0000259" key="13">
    <source>
        <dbReference type="Pfam" id="PF01113"/>
    </source>
</evidence>
<dbReference type="GO" id="GO:0009089">
    <property type="term" value="P:lysine biosynthetic process via diaminopimelate"/>
    <property type="evidence" value="ECO:0007669"/>
    <property type="project" value="UniProtKB-UniRule"/>
</dbReference>
<dbReference type="Gene3D" id="3.30.360.10">
    <property type="entry name" value="Dihydrodipicolinate Reductase, domain 2"/>
    <property type="match status" value="1"/>
</dbReference>
<dbReference type="GO" id="GO:0019877">
    <property type="term" value="P:diaminopimelate biosynthetic process"/>
    <property type="evidence" value="ECO:0007669"/>
    <property type="project" value="UniProtKB-UniRule"/>
</dbReference>